<proteinExistence type="predicted"/>
<sequence>MIKIATMISDDNDNWEVYAEQKEEEKEKEIKTNKLKIIENNDEYDEQEMTEEEILLFAQKLSLENGKNVSEQDLQKEWEYY</sequence>
<reference evidence="1 2" key="1">
    <citation type="submission" date="2019-03" db="EMBL/GenBank/DDBJ databases">
        <title>Single cell metagenomics reveals metabolic interactions within the superorganism composed of flagellate Streblomastix strix and complex community of Bacteroidetes bacteria on its surface.</title>
        <authorList>
            <person name="Treitli S.C."/>
            <person name="Kolisko M."/>
            <person name="Husnik F."/>
            <person name="Keeling P."/>
            <person name="Hampl V."/>
        </authorList>
    </citation>
    <scope>NUCLEOTIDE SEQUENCE [LARGE SCALE GENOMIC DNA]</scope>
    <source>
        <strain evidence="1">ST1C</strain>
    </source>
</reference>
<evidence type="ECO:0000313" key="2">
    <source>
        <dbReference type="Proteomes" id="UP000324800"/>
    </source>
</evidence>
<dbReference type="AlphaFoldDB" id="A0A5J4V1I7"/>
<accession>A0A5J4V1I7</accession>
<protein>
    <submittedName>
        <fullName evidence="1">Uncharacterized protein</fullName>
    </submittedName>
</protein>
<comment type="caution">
    <text evidence="1">The sequence shown here is derived from an EMBL/GenBank/DDBJ whole genome shotgun (WGS) entry which is preliminary data.</text>
</comment>
<organism evidence="1 2">
    <name type="scientific">Streblomastix strix</name>
    <dbReference type="NCBI Taxonomy" id="222440"/>
    <lineage>
        <taxon>Eukaryota</taxon>
        <taxon>Metamonada</taxon>
        <taxon>Preaxostyla</taxon>
        <taxon>Oxymonadida</taxon>
        <taxon>Streblomastigidae</taxon>
        <taxon>Streblomastix</taxon>
    </lineage>
</organism>
<dbReference type="Proteomes" id="UP000324800">
    <property type="component" value="Unassembled WGS sequence"/>
</dbReference>
<dbReference type="EMBL" id="SNRW01010884">
    <property type="protein sequence ID" value="KAA6375935.1"/>
    <property type="molecule type" value="Genomic_DNA"/>
</dbReference>
<evidence type="ECO:0000313" key="1">
    <source>
        <dbReference type="EMBL" id="KAA6375935.1"/>
    </source>
</evidence>
<gene>
    <name evidence="1" type="ORF">EZS28_028538</name>
</gene>
<name>A0A5J4V1I7_9EUKA</name>